<dbReference type="Pfam" id="PF00106">
    <property type="entry name" value="adh_short"/>
    <property type="match status" value="1"/>
</dbReference>
<dbReference type="Proteomes" id="UP000003204">
    <property type="component" value="Unassembled WGS sequence"/>
</dbReference>
<evidence type="ECO:0000313" key="5">
    <source>
        <dbReference type="Proteomes" id="UP000003204"/>
    </source>
</evidence>
<evidence type="ECO:0000256" key="1">
    <source>
        <dbReference type="ARBA" id="ARBA00006484"/>
    </source>
</evidence>
<dbReference type="PANTHER" id="PTHR24321">
    <property type="entry name" value="DEHYDROGENASES, SHORT CHAIN"/>
    <property type="match status" value="1"/>
</dbReference>
<dbReference type="PANTHER" id="PTHR24321:SF8">
    <property type="entry name" value="ESTRADIOL 17-BETA-DEHYDROGENASE 8-RELATED"/>
    <property type="match status" value="1"/>
</dbReference>
<organism evidence="4 5">
    <name type="scientific">Acinetobacter baumannii 6014059</name>
    <dbReference type="NCBI Taxonomy" id="525242"/>
    <lineage>
        <taxon>Bacteria</taxon>
        <taxon>Pseudomonadati</taxon>
        <taxon>Pseudomonadota</taxon>
        <taxon>Gammaproteobacteria</taxon>
        <taxon>Moraxellales</taxon>
        <taxon>Moraxellaceae</taxon>
        <taxon>Acinetobacter</taxon>
        <taxon>Acinetobacter calcoaceticus/baumannii complex</taxon>
    </lineage>
</organism>
<accession>A0A828SPB3</accession>
<dbReference type="InterPro" id="IPR020904">
    <property type="entry name" value="Sc_DH/Rdtase_CS"/>
</dbReference>
<dbReference type="PRINTS" id="PR00080">
    <property type="entry name" value="SDRFAMILY"/>
</dbReference>
<dbReference type="AlphaFoldDB" id="A0A828SPB3"/>
<dbReference type="CDD" id="cd05233">
    <property type="entry name" value="SDR_c"/>
    <property type="match status" value="1"/>
</dbReference>
<protein>
    <submittedName>
        <fullName evidence="4">Putative 3-oxoacyl-[acyl-carrier-protein] reductase</fullName>
    </submittedName>
</protein>
<dbReference type="InterPro" id="IPR036291">
    <property type="entry name" value="NAD(P)-bd_dom_sf"/>
</dbReference>
<proteinExistence type="inferred from homology"/>
<gene>
    <name evidence="4" type="ORF">HMPREF0022_03819</name>
</gene>
<evidence type="ECO:0000313" key="4">
    <source>
        <dbReference type="EMBL" id="EGJ66465.1"/>
    </source>
</evidence>
<dbReference type="EMBL" id="ACYS02000205">
    <property type="protein sequence ID" value="EGJ66465.1"/>
    <property type="molecule type" value="Genomic_DNA"/>
</dbReference>
<dbReference type="SUPFAM" id="SSF51735">
    <property type="entry name" value="NAD(P)-binding Rossmann-fold domains"/>
    <property type="match status" value="1"/>
</dbReference>
<dbReference type="PRINTS" id="PR00081">
    <property type="entry name" value="GDHRDH"/>
</dbReference>
<comment type="similarity">
    <text evidence="1 3">Belongs to the short-chain dehydrogenases/reductases (SDR) family.</text>
</comment>
<dbReference type="NCBIfam" id="NF009466">
    <property type="entry name" value="PRK12826.1-2"/>
    <property type="match status" value="1"/>
</dbReference>
<sequence length="255" mass="27871">MKMARKVLISAGGSGIGRCIAEVFLNNQDEVFVCDINAKSLEQFQQDYPKLHIYTCDLADHEQIKLMFSQAIQKLGGIDILVNNTGISGPTVAADELSFEDWNTVINLNLNSTFLITQLAIPYLKQAQAGVIINMSSIAGRLGYPYRLAYSTSKWGLIGFTKTLSMELGADNIRVNAILPGAVDGDRVQRVLQARADVAQTSLEEVTQNALKNQSLKYFVNPKHIADLCLFLASDSGRSISGQILPIDGDKQCLS</sequence>
<evidence type="ECO:0000256" key="3">
    <source>
        <dbReference type="RuleBase" id="RU000363"/>
    </source>
</evidence>
<dbReference type="FunFam" id="3.40.50.720:FF:000084">
    <property type="entry name" value="Short-chain dehydrogenase reductase"/>
    <property type="match status" value="1"/>
</dbReference>
<reference evidence="4 5" key="1">
    <citation type="submission" date="2011-04" db="EMBL/GenBank/DDBJ databases">
        <authorList>
            <person name="Weinstock G."/>
            <person name="Sodergren E."/>
            <person name="Clifton S."/>
            <person name="Fulton L."/>
            <person name="Fulton B."/>
            <person name="Courtney L."/>
            <person name="Fronick C."/>
            <person name="Harrison M."/>
            <person name="Strong C."/>
            <person name="Farmer C."/>
            <person name="Delahaunty K."/>
            <person name="Markovic C."/>
            <person name="Hall O."/>
            <person name="Minx P."/>
            <person name="Tomlinson C."/>
            <person name="Mitreva M."/>
            <person name="Hou S."/>
            <person name="Chen J."/>
            <person name="Wollam A."/>
            <person name="Pepin K.H."/>
            <person name="Johnson M."/>
            <person name="Bhonagiri V."/>
            <person name="Zhang X."/>
            <person name="Suruliraj S."/>
            <person name="Warren W."/>
            <person name="Chinwalla A."/>
            <person name="Mardis E.R."/>
            <person name="Wilson R.K."/>
        </authorList>
    </citation>
    <scope>NUCLEOTIDE SEQUENCE [LARGE SCALE GENOMIC DNA]</scope>
    <source>
        <strain evidence="4 5">6014059</strain>
    </source>
</reference>
<keyword evidence="2" id="KW-0560">Oxidoreductase</keyword>
<dbReference type="GO" id="GO:0016491">
    <property type="term" value="F:oxidoreductase activity"/>
    <property type="evidence" value="ECO:0007669"/>
    <property type="project" value="UniProtKB-KW"/>
</dbReference>
<dbReference type="InterPro" id="IPR002347">
    <property type="entry name" value="SDR_fam"/>
</dbReference>
<dbReference type="PROSITE" id="PS00061">
    <property type="entry name" value="ADH_SHORT"/>
    <property type="match status" value="1"/>
</dbReference>
<comment type="caution">
    <text evidence="4">The sequence shown here is derived from an EMBL/GenBank/DDBJ whole genome shotgun (WGS) entry which is preliminary data.</text>
</comment>
<evidence type="ECO:0000256" key="2">
    <source>
        <dbReference type="ARBA" id="ARBA00023002"/>
    </source>
</evidence>
<name>A0A828SPB3_ACIBA</name>
<dbReference type="Gene3D" id="3.40.50.720">
    <property type="entry name" value="NAD(P)-binding Rossmann-like Domain"/>
    <property type="match status" value="1"/>
</dbReference>